<dbReference type="InterPro" id="IPR011991">
    <property type="entry name" value="ArsR-like_HTH"/>
</dbReference>
<protein>
    <recommendedName>
        <fullName evidence="1">HTH arsR-type domain-containing protein</fullName>
    </recommendedName>
</protein>
<sequence>METTQEDSAIYYIEELHSIKEEVTSLRNDFSRFLQRANQQHIDGMLVEMRKGFMKPIVDYLCEDANERMHGQMMRDCGMKELCESMFREFLQETAGLVGRPRVEAGTVRMYREKLEELKKEAKTPHCSRCFSEASSLFEKQVKLMRSLQIYEDREEKNEKGDISSIEPDKIVSEVCEPVANRQRLLMLKALSGESKTFSELSKLTGLRGGNLLFHLQKLLDTGMVLQRSERGDYIITRKGYSTLQGLSRIYSEIGIIE</sequence>
<gene>
    <name evidence="2" type="ORF">SDC9_138347</name>
</gene>
<reference evidence="2" key="1">
    <citation type="submission" date="2019-08" db="EMBL/GenBank/DDBJ databases">
        <authorList>
            <person name="Kucharzyk K."/>
            <person name="Murdoch R.W."/>
            <person name="Higgins S."/>
            <person name="Loffler F."/>
        </authorList>
    </citation>
    <scope>NUCLEOTIDE SEQUENCE</scope>
</reference>
<comment type="caution">
    <text evidence="2">The sequence shown here is derived from an EMBL/GenBank/DDBJ whole genome shotgun (WGS) entry which is preliminary data.</text>
</comment>
<dbReference type="InterPro" id="IPR001845">
    <property type="entry name" value="HTH_ArsR_DNA-bd_dom"/>
</dbReference>
<proteinExistence type="predicted"/>
<dbReference type="AlphaFoldDB" id="A0A645DP26"/>
<dbReference type="PIRSF" id="PIRSF018357">
    <property type="entry name" value="Trans_reg_ArsR_prd"/>
    <property type="match status" value="1"/>
</dbReference>
<dbReference type="EMBL" id="VSSQ01038322">
    <property type="protein sequence ID" value="MPM91220.1"/>
    <property type="molecule type" value="Genomic_DNA"/>
</dbReference>
<dbReference type="SUPFAM" id="SSF46785">
    <property type="entry name" value="Winged helix' DNA-binding domain"/>
    <property type="match status" value="1"/>
</dbReference>
<name>A0A645DP26_9ZZZZ</name>
<accession>A0A645DP26</accession>
<dbReference type="InterPro" id="IPR016723">
    <property type="entry name" value="Tscrpt_reg_ArsR_prd"/>
</dbReference>
<organism evidence="2">
    <name type="scientific">bioreactor metagenome</name>
    <dbReference type="NCBI Taxonomy" id="1076179"/>
    <lineage>
        <taxon>unclassified sequences</taxon>
        <taxon>metagenomes</taxon>
        <taxon>ecological metagenomes</taxon>
    </lineage>
</organism>
<evidence type="ECO:0000259" key="1">
    <source>
        <dbReference type="Pfam" id="PF01022"/>
    </source>
</evidence>
<dbReference type="CDD" id="cd00090">
    <property type="entry name" value="HTH_ARSR"/>
    <property type="match status" value="1"/>
</dbReference>
<dbReference type="InterPro" id="IPR036390">
    <property type="entry name" value="WH_DNA-bd_sf"/>
</dbReference>
<dbReference type="Gene3D" id="1.10.10.10">
    <property type="entry name" value="Winged helix-like DNA-binding domain superfamily/Winged helix DNA-binding domain"/>
    <property type="match status" value="1"/>
</dbReference>
<evidence type="ECO:0000313" key="2">
    <source>
        <dbReference type="EMBL" id="MPM91220.1"/>
    </source>
</evidence>
<feature type="domain" description="HTH arsR-type" evidence="1">
    <location>
        <begin position="183"/>
        <end position="225"/>
    </location>
</feature>
<dbReference type="InterPro" id="IPR036388">
    <property type="entry name" value="WH-like_DNA-bd_sf"/>
</dbReference>
<dbReference type="Pfam" id="PF01022">
    <property type="entry name" value="HTH_5"/>
    <property type="match status" value="1"/>
</dbReference>
<dbReference type="GO" id="GO:0003700">
    <property type="term" value="F:DNA-binding transcription factor activity"/>
    <property type="evidence" value="ECO:0007669"/>
    <property type="project" value="InterPro"/>
</dbReference>